<keyword evidence="3" id="KW-1185">Reference proteome</keyword>
<dbReference type="Proteomes" id="UP000013526">
    <property type="component" value="Unassembled WGS sequence"/>
</dbReference>
<gene>
    <name evidence="2" type="ORF">G113_07173</name>
</gene>
<dbReference type="InterPro" id="IPR000259">
    <property type="entry name" value="Adhesion_dom_fimbrial"/>
</dbReference>
<dbReference type="RefSeq" id="WP_005897379.1">
    <property type="nucleotide sequence ID" value="NZ_AQGQ01000031.1"/>
</dbReference>
<name>R1F7L8_9GAMM</name>
<evidence type="ECO:0000259" key="1">
    <source>
        <dbReference type="Pfam" id="PF00419"/>
    </source>
</evidence>
<accession>R1F7L8</accession>
<dbReference type="SUPFAM" id="SSF49401">
    <property type="entry name" value="Bacterial adhesins"/>
    <property type="match status" value="1"/>
</dbReference>
<dbReference type="InterPro" id="IPR008966">
    <property type="entry name" value="Adhesion_dom_sf"/>
</dbReference>
<dbReference type="GO" id="GO:0007155">
    <property type="term" value="P:cell adhesion"/>
    <property type="evidence" value="ECO:0007669"/>
    <property type="project" value="InterPro"/>
</dbReference>
<dbReference type="Pfam" id="PF00419">
    <property type="entry name" value="Fimbrial"/>
    <property type="match status" value="1"/>
</dbReference>
<dbReference type="InterPro" id="IPR036937">
    <property type="entry name" value="Adhesion_dom_fimbrial_sf"/>
</dbReference>
<dbReference type="GO" id="GO:0009289">
    <property type="term" value="C:pilus"/>
    <property type="evidence" value="ECO:0007669"/>
    <property type="project" value="InterPro"/>
</dbReference>
<organism evidence="2 3">
    <name type="scientific">Aeromonas molluscorum 848</name>
    <dbReference type="NCBI Taxonomy" id="1268236"/>
    <lineage>
        <taxon>Bacteria</taxon>
        <taxon>Pseudomonadati</taxon>
        <taxon>Pseudomonadota</taxon>
        <taxon>Gammaproteobacteria</taxon>
        <taxon>Aeromonadales</taxon>
        <taxon>Aeromonadaceae</taxon>
        <taxon>Aeromonas</taxon>
    </lineage>
</organism>
<comment type="caution">
    <text evidence="2">The sequence shown here is derived from an EMBL/GenBank/DDBJ whole genome shotgun (WGS) entry which is preliminary data.</text>
</comment>
<dbReference type="AlphaFoldDB" id="R1F7L8"/>
<proteinExistence type="predicted"/>
<evidence type="ECO:0000313" key="2">
    <source>
        <dbReference type="EMBL" id="EOD55783.1"/>
    </source>
</evidence>
<dbReference type="Gene3D" id="2.60.40.1090">
    <property type="entry name" value="Fimbrial-type adhesion domain"/>
    <property type="match status" value="1"/>
</dbReference>
<protein>
    <recommendedName>
        <fullName evidence="1">Fimbrial-type adhesion domain-containing protein</fullName>
    </recommendedName>
</protein>
<dbReference type="PATRIC" id="fig|1268236.3.peg.1424"/>
<evidence type="ECO:0000313" key="3">
    <source>
        <dbReference type="Proteomes" id="UP000013526"/>
    </source>
</evidence>
<sequence length="350" mass="36587">MKFRIGERAGWTRRALERVGMPGLLLFGALCYLPDASAVNGQCTSPFLATVPVTNPASVYQPGDTTNGSFATTSTATCDCTGISLGLLVTAYYQGATTLPTIADPLGTLIKLNDYFGLKAEFNVGGSYRTVPFNTTTIGLLSVCVGNLLNLALGGIDVNGGKYTLKLLKGITGTQTFSGTVASLFVRRSSLPDTNVGNEFSRLAMNISITSTPSCQFPAGTSIPLDLGAVAQSAFVEGGVPLGYAPRSVNVSVSCSQIPSDYVIPLSYSFGGALTSQGNFINTSLAGVGIGLLQQDTDTPIPFDTAIGVPYSQSTHKTDYRVRVYPTKLPGQPVRTGPYTATVMVTVTVP</sequence>
<feature type="domain" description="Fimbrial-type adhesion" evidence="1">
    <location>
        <begin position="206"/>
        <end position="348"/>
    </location>
</feature>
<dbReference type="EMBL" id="AQGQ01000031">
    <property type="protein sequence ID" value="EOD55783.1"/>
    <property type="molecule type" value="Genomic_DNA"/>
</dbReference>
<reference evidence="2 3" key="1">
    <citation type="journal article" date="2013" name="Genome Announc.">
        <title>Draft Genome Sequence of Aeromonas molluscorum Strain 848TT, Isolated from Bivalve Molluscs.</title>
        <authorList>
            <person name="Spataro N."/>
            <person name="Farfan M."/>
            <person name="Albarral V."/>
            <person name="Sanglas A."/>
            <person name="Loren J.G."/>
            <person name="Fuste M.C."/>
            <person name="Bosch E."/>
        </authorList>
    </citation>
    <scope>NUCLEOTIDE SEQUENCE [LARGE SCALE GENOMIC DNA]</scope>
    <source>
        <strain evidence="2 3">848</strain>
    </source>
</reference>